<reference evidence="2 3" key="1">
    <citation type="submission" date="2018-06" db="EMBL/GenBank/DDBJ databases">
        <title>Complete genome of Desulfovibrio marinus P48SEP.</title>
        <authorList>
            <person name="Crispim J.S."/>
            <person name="Vidigal P.M.P."/>
            <person name="Silva L.C.F."/>
            <person name="Araujo L.C."/>
            <person name="Laguardia C.N."/>
            <person name="Dias R.S."/>
            <person name="Sousa M.P."/>
            <person name="Paula S.O."/>
            <person name="Silva C."/>
        </authorList>
    </citation>
    <scope>NUCLEOTIDE SEQUENCE [LARGE SCALE GENOMIC DNA]</scope>
    <source>
        <strain evidence="2 3">P48SEP</strain>
    </source>
</reference>
<accession>A0A6P1ZNK1</accession>
<evidence type="ECO:0000313" key="3">
    <source>
        <dbReference type="Proteomes" id="UP000434052"/>
    </source>
</evidence>
<evidence type="ECO:0000313" key="4">
    <source>
        <dbReference type="Proteomes" id="UP000503251"/>
    </source>
</evidence>
<dbReference type="AlphaFoldDB" id="A0A6P1ZNK1"/>
<organism evidence="2 3">
    <name type="scientific">Oceanidesulfovibrio marinus</name>
    <dbReference type="NCBI Taxonomy" id="370038"/>
    <lineage>
        <taxon>Bacteria</taxon>
        <taxon>Pseudomonadati</taxon>
        <taxon>Thermodesulfobacteriota</taxon>
        <taxon>Desulfovibrionia</taxon>
        <taxon>Desulfovibrionales</taxon>
        <taxon>Desulfovibrionaceae</taxon>
        <taxon>Oceanidesulfovibrio</taxon>
    </lineage>
</organism>
<dbReference type="Proteomes" id="UP000434052">
    <property type="component" value="Unassembled WGS sequence"/>
</dbReference>
<dbReference type="OrthoDB" id="598068at2"/>
<evidence type="ECO:0008006" key="5">
    <source>
        <dbReference type="Google" id="ProtNLM"/>
    </source>
</evidence>
<dbReference type="EMBL" id="QMIF01000002">
    <property type="protein sequence ID" value="TVM35955.1"/>
    <property type="molecule type" value="Genomic_DNA"/>
</dbReference>
<name>A0A6P1ZNK1_9BACT</name>
<keyword evidence="4" id="KW-1185">Reference proteome</keyword>
<sequence length="95" mass="10790">MSDKRICPHCNTELESWMGPPETMWGEIFVCNNDDCSFFLSSNESLCDQGAKESMAVRYAVDPMNGDKPFNLLSWMPPAVREKARKFMESQGCKS</sequence>
<gene>
    <name evidence="2" type="ORF">DQK91_04710</name>
    <name evidence="1" type="ORF">E8L03_13725</name>
</gene>
<dbReference type="EMBL" id="CP039543">
    <property type="protein sequence ID" value="QJT09928.1"/>
    <property type="molecule type" value="Genomic_DNA"/>
</dbReference>
<dbReference type="RefSeq" id="WP_144234287.1">
    <property type="nucleotide sequence ID" value="NZ_CP039543.1"/>
</dbReference>
<protein>
    <recommendedName>
        <fullName evidence="5">Ogr/Delta-like zinc finger</fullName>
    </recommendedName>
</protein>
<proteinExistence type="predicted"/>
<evidence type="ECO:0000313" key="1">
    <source>
        <dbReference type="EMBL" id="QJT09928.1"/>
    </source>
</evidence>
<reference evidence="1 4" key="2">
    <citation type="submission" date="2019-04" db="EMBL/GenBank/DDBJ databases">
        <title>Isolation and culture of sulfate reducing bacteria from the cold seep of the South China Sea.</title>
        <authorList>
            <person name="Sun C."/>
            <person name="Liu R."/>
        </authorList>
    </citation>
    <scope>NUCLEOTIDE SEQUENCE [LARGE SCALE GENOMIC DNA]</scope>
    <source>
        <strain evidence="1 4">CS1</strain>
    </source>
</reference>
<dbReference type="Proteomes" id="UP000503251">
    <property type="component" value="Chromosome"/>
</dbReference>
<evidence type="ECO:0000313" key="2">
    <source>
        <dbReference type="EMBL" id="TVM35955.1"/>
    </source>
</evidence>